<reference evidence="2 3" key="1">
    <citation type="journal article" date="2013" name="Genome Biol.">
        <title>The genome sequence of the most widely cultivated cacao type and its use to identify candidate genes regulating pod color.</title>
        <authorList>
            <person name="Motamayor J.C."/>
            <person name="Mockaitis K."/>
            <person name="Schmutz J."/>
            <person name="Haiminen N."/>
            <person name="Iii D.L."/>
            <person name="Cornejo O."/>
            <person name="Findley S.D."/>
            <person name="Zheng P."/>
            <person name="Utro F."/>
            <person name="Royaert S."/>
            <person name="Saski C."/>
            <person name="Jenkins J."/>
            <person name="Podicheti R."/>
            <person name="Zhao M."/>
            <person name="Scheffler B.E."/>
            <person name="Stack J.C."/>
            <person name="Feltus F.A."/>
            <person name="Mustiga G.M."/>
            <person name="Amores F."/>
            <person name="Phillips W."/>
            <person name="Marelli J.P."/>
            <person name="May G.D."/>
            <person name="Shapiro H."/>
            <person name="Ma J."/>
            <person name="Bustamante C.D."/>
            <person name="Schnell R.J."/>
            <person name="Main D."/>
            <person name="Gilbert D."/>
            <person name="Parida L."/>
            <person name="Kuhn D.N."/>
        </authorList>
    </citation>
    <scope>NUCLEOTIDE SEQUENCE [LARGE SCALE GENOMIC DNA]</scope>
    <source>
        <strain evidence="3">cv. Matina 1-6</strain>
    </source>
</reference>
<name>A0A061EEB9_THECC</name>
<organism evidence="2 3">
    <name type="scientific">Theobroma cacao</name>
    <name type="common">Cacao</name>
    <name type="synonym">Cocoa</name>
    <dbReference type="NCBI Taxonomy" id="3641"/>
    <lineage>
        <taxon>Eukaryota</taxon>
        <taxon>Viridiplantae</taxon>
        <taxon>Streptophyta</taxon>
        <taxon>Embryophyta</taxon>
        <taxon>Tracheophyta</taxon>
        <taxon>Spermatophyta</taxon>
        <taxon>Magnoliopsida</taxon>
        <taxon>eudicotyledons</taxon>
        <taxon>Gunneridae</taxon>
        <taxon>Pentapetalae</taxon>
        <taxon>rosids</taxon>
        <taxon>malvids</taxon>
        <taxon>Malvales</taxon>
        <taxon>Malvaceae</taxon>
        <taxon>Byttnerioideae</taxon>
        <taxon>Theobroma</taxon>
    </lineage>
</organism>
<feature type="compositionally biased region" description="Basic and acidic residues" evidence="1">
    <location>
        <begin position="78"/>
        <end position="95"/>
    </location>
</feature>
<dbReference type="Proteomes" id="UP000026915">
    <property type="component" value="Chromosome 2"/>
</dbReference>
<sequence length="128" mass="15238">MYPYERVFYDMVKKERYGIFDKELEKIIATTFRNWFNNIAVSRNEDNINTQFDDPSNDLDNNTILVSGEYEEVNTFVEVKHNEKDDDDEGVKREDEDIEEDAEKEDDNEIDDPEDENDENQFVCSDDD</sequence>
<feature type="compositionally biased region" description="Acidic residues" evidence="1">
    <location>
        <begin position="96"/>
        <end position="128"/>
    </location>
</feature>
<proteinExistence type="predicted"/>
<gene>
    <name evidence="2" type="ORF">TCM_010503</name>
</gene>
<dbReference type="HOGENOM" id="CLU_1963562_0_0_1"/>
<evidence type="ECO:0000256" key="1">
    <source>
        <dbReference type="SAM" id="MobiDB-lite"/>
    </source>
</evidence>
<accession>A0A061EEB9</accession>
<protein>
    <submittedName>
        <fullName evidence="2">Uncharacterized protein</fullName>
    </submittedName>
</protein>
<evidence type="ECO:0000313" key="3">
    <source>
        <dbReference type="Proteomes" id="UP000026915"/>
    </source>
</evidence>
<evidence type="ECO:0000313" key="2">
    <source>
        <dbReference type="EMBL" id="EOY00619.1"/>
    </source>
</evidence>
<feature type="region of interest" description="Disordered" evidence="1">
    <location>
        <begin position="76"/>
        <end position="128"/>
    </location>
</feature>
<dbReference type="InParanoid" id="A0A061EEB9"/>
<dbReference type="EMBL" id="CM001880">
    <property type="protein sequence ID" value="EOY00619.1"/>
    <property type="molecule type" value="Genomic_DNA"/>
</dbReference>
<keyword evidence="3" id="KW-1185">Reference proteome</keyword>
<dbReference type="Gramene" id="EOY00619">
    <property type="protein sequence ID" value="EOY00619"/>
    <property type="gene ID" value="TCM_010503"/>
</dbReference>
<dbReference type="AlphaFoldDB" id="A0A061EEB9"/>